<proteinExistence type="predicted"/>
<dbReference type="HOGENOM" id="CLU_492083_0_0_1"/>
<evidence type="ECO:0000313" key="3">
    <source>
        <dbReference type="EMBL" id="KEH15426.1"/>
    </source>
</evidence>
<sequence length="554" mass="63772">MENSIEQDEHIEPLETFDDDTENAWDDLMEGEDMPTPKSIPLTIAPDSQNVAPESKTIRDYLDEKAPVKAKGEFVIATPPSSKLIKPTSSNTFNIRALQERYSMLMMNGKTRVVAKNHRGGIELIEVRSFHDFYRYLKENIVINKQGNTRPEYASYKFMEDAGTRRYLGLTFNPKNDQPPSIWNLWEGWRVQPKEGNVELALELIRSLCNYNDEHIEYFLDWLAHMVQKPWELPETAIVLRGEQGIGKGTLMKMLSRIVFHYLHLSSSRPLVGSFNGILATAFLVFCDESIWGGSKDAEGTLKALITEGEHTINEKNEKEFMIENYKRFIFASNEDWAAPVGTKDRRYFVLDCSSKYKGQTGPNQFFGKVDRALKDDGLAEAFLHFLMNRDISKRNMRDAPKTKGYVELMTKSFDTTTRFICDLIGGVHDLSADTVFYHAEKSRWVRNKLYADMLAWCDLHAIRHKPSSTDLGKTLSKIFEFDRQKDGWRNSWKDRDRGYFYEVPDRTTAMVLFAKNVAGIGHDKITTIFPEYEPKQRFPNGKSESVKDKAFSS</sequence>
<accession>A0A072TDZ0</accession>
<dbReference type="EnsemblPlants" id="KEH15426">
    <property type="protein sequence ID" value="KEH15426"/>
    <property type="gene ID" value="MTR_1072s0010"/>
</dbReference>
<organism evidence="3 5">
    <name type="scientific">Medicago truncatula</name>
    <name type="common">Barrel medic</name>
    <name type="synonym">Medicago tribuloides</name>
    <dbReference type="NCBI Taxonomy" id="3880"/>
    <lineage>
        <taxon>Eukaryota</taxon>
        <taxon>Viridiplantae</taxon>
        <taxon>Streptophyta</taxon>
        <taxon>Embryophyta</taxon>
        <taxon>Tracheophyta</taxon>
        <taxon>Spermatophyta</taxon>
        <taxon>Magnoliopsida</taxon>
        <taxon>eudicotyledons</taxon>
        <taxon>Gunneridae</taxon>
        <taxon>Pentapetalae</taxon>
        <taxon>rosids</taxon>
        <taxon>fabids</taxon>
        <taxon>Fabales</taxon>
        <taxon>Fabaceae</taxon>
        <taxon>Papilionoideae</taxon>
        <taxon>50 kb inversion clade</taxon>
        <taxon>NPAAA clade</taxon>
        <taxon>Hologalegina</taxon>
        <taxon>IRL clade</taxon>
        <taxon>Trifolieae</taxon>
        <taxon>Medicago</taxon>
    </lineage>
</organism>
<keyword evidence="5" id="KW-1185">Reference proteome</keyword>
<feature type="compositionally biased region" description="Acidic residues" evidence="1">
    <location>
        <begin position="15"/>
        <end position="33"/>
    </location>
</feature>
<evidence type="ECO:0000313" key="5">
    <source>
        <dbReference type="Proteomes" id="UP000002051"/>
    </source>
</evidence>
<name>A0A072TDZ0_MEDTR</name>
<dbReference type="SUPFAM" id="SSF52540">
    <property type="entry name" value="P-loop containing nucleoside triphosphate hydrolases"/>
    <property type="match status" value="1"/>
</dbReference>
<dbReference type="Gene3D" id="3.40.50.300">
    <property type="entry name" value="P-loop containing nucleotide triphosphate hydrolases"/>
    <property type="match status" value="1"/>
</dbReference>
<evidence type="ECO:0000313" key="4">
    <source>
        <dbReference type="EnsemblPlants" id="KEH15426"/>
    </source>
</evidence>
<dbReference type="AlphaFoldDB" id="A0A072TDZ0"/>
<evidence type="ECO:0000256" key="1">
    <source>
        <dbReference type="SAM" id="MobiDB-lite"/>
    </source>
</evidence>
<feature type="domain" description="NrS-1 polymerase-like helicase" evidence="2">
    <location>
        <begin position="240"/>
        <end position="347"/>
    </location>
</feature>
<reference evidence="3 5" key="1">
    <citation type="journal article" date="2011" name="Nature">
        <title>The Medicago genome provides insight into the evolution of rhizobial symbioses.</title>
        <authorList>
            <person name="Young N.D."/>
            <person name="Debelle F."/>
            <person name="Oldroyd G.E."/>
            <person name="Geurts R."/>
            <person name="Cannon S.B."/>
            <person name="Udvardi M.K."/>
            <person name="Benedito V.A."/>
            <person name="Mayer K.F."/>
            <person name="Gouzy J."/>
            <person name="Schoof H."/>
            <person name="Van de Peer Y."/>
            <person name="Proost S."/>
            <person name="Cook D.R."/>
            <person name="Meyers B.C."/>
            <person name="Spannagl M."/>
            <person name="Cheung F."/>
            <person name="De Mita S."/>
            <person name="Krishnakumar V."/>
            <person name="Gundlach H."/>
            <person name="Zhou S."/>
            <person name="Mudge J."/>
            <person name="Bharti A.K."/>
            <person name="Murray J.D."/>
            <person name="Naoumkina M.A."/>
            <person name="Rosen B."/>
            <person name="Silverstein K.A."/>
            <person name="Tang H."/>
            <person name="Rombauts S."/>
            <person name="Zhao P.X."/>
            <person name="Zhou P."/>
            <person name="Barbe V."/>
            <person name="Bardou P."/>
            <person name="Bechner M."/>
            <person name="Bellec A."/>
            <person name="Berger A."/>
            <person name="Berges H."/>
            <person name="Bidwell S."/>
            <person name="Bisseling T."/>
            <person name="Choisne N."/>
            <person name="Couloux A."/>
            <person name="Denny R."/>
            <person name="Deshpande S."/>
            <person name="Dai X."/>
            <person name="Doyle J.J."/>
            <person name="Dudez A.M."/>
            <person name="Farmer A.D."/>
            <person name="Fouteau S."/>
            <person name="Franken C."/>
            <person name="Gibelin C."/>
            <person name="Gish J."/>
            <person name="Goldstein S."/>
            <person name="Gonzalez A.J."/>
            <person name="Green P.J."/>
            <person name="Hallab A."/>
            <person name="Hartog M."/>
            <person name="Hua A."/>
            <person name="Humphray S.J."/>
            <person name="Jeong D.H."/>
            <person name="Jing Y."/>
            <person name="Jocker A."/>
            <person name="Kenton S.M."/>
            <person name="Kim D.J."/>
            <person name="Klee K."/>
            <person name="Lai H."/>
            <person name="Lang C."/>
            <person name="Lin S."/>
            <person name="Macmil S.L."/>
            <person name="Magdelenat G."/>
            <person name="Matthews L."/>
            <person name="McCorrison J."/>
            <person name="Monaghan E.L."/>
            <person name="Mun J.H."/>
            <person name="Najar F.Z."/>
            <person name="Nicholson C."/>
            <person name="Noirot C."/>
            <person name="O'Bleness M."/>
            <person name="Paule C.R."/>
            <person name="Poulain J."/>
            <person name="Prion F."/>
            <person name="Qin B."/>
            <person name="Qu C."/>
            <person name="Retzel E.F."/>
            <person name="Riddle C."/>
            <person name="Sallet E."/>
            <person name="Samain S."/>
            <person name="Samson N."/>
            <person name="Sanders I."/>
            <person name="Saurat O."/>
            <person name="Scarpelli C."/>
            <person name="Schiex T."/>
            <person name="Segurens B."/>
            <person name="Severin A.J."/>
            <person name="Sherrier D.J."/>
            <person name="Shi R."/>
            <person name="Sims S."/>
            <person name="Singer S.R."/>
            <person name="Sinharoy S."/>
            <person name="Sterck L."/>
            <person name="Viollet A."/>
            <person name="Wang B.B."/>
            <person name="Wang K."/>
            <person name="Wang M."/>
            <person name="Wang X."/>
            <person name="Warfsmann J."/>
            <person name="Weissenbach J."/>
            <person name="White D.D."/>
            <person name="White J.D."/>
            <person name="Wiley G.B."/>
            <person name="Wincker P."/>
            <person name="Xing Y."/>
            <person name="Yang L."/>
            <person name="Yao Z."/>
            <person name="Ying F."/>
            <person name="Zhai J."/>
            <person name="Zhou L."/>
            <person name="Zuber A."/>
            <person name="Denarie J."/>
            <person name="Dixon R.A."/>
            <person name="May G.D."/>
            <person name="Schwartz D.C."/>
            <person name="Rogers J."/>
            <person name="Quetier F."/>
            <person name="Town C.D."/>
            <person name="Roe B.A."/>
        </authorList>
    </citation>
    <scope>NUCLEOTIDE SEQUENCE [LARGE SCALE GENOMIC DNA]</scope>
    <source>
        <strain evidence="3">A17</strain>
        <strain evidence="4 5">cv. Jemalong A17</strain>
    </source>
</reference>
<reference evidence="3 5" key="2">
    <citation type="journal article" date="2014" name="BMC Genomics">
        <title>An improved genome release (version Mt4.0) for the model legume Medicago truncatula.</title>
        <authorList>
            <person name="Tang H."/>
            <person name="Krishnakumar V."/>
            <person name="Bidwell S."/>
            <person name="Rosen B."/>
            <person name="Chan A."/>
            <person name="Zhou S."/>
            <person name="Gentzbittel L."/>
            <person name="Childs K.L."/>
            <person name="Yandell M."/>
            <person name="Gundlach H."/>
            <person name="Mayer K.F."/>
            <person name="Schwartz D.C."/>
            <person name="Town C.D."/>
        </authorList>
    </citation>
    <scope>GENOME REANNOTATION</scope>
    <source>
        <strain evidence="3">A17</strain>
        <strain evidence="4 5">cv. Jemalong A17</strain>
    </source>
</reference>
<dbReference type="EMBL" id="KL403796">
    <property type="protein sequence ID" value="KEH15426.1"/>
    <property type="molecule type" value="Genomic_DNA"/>
</dbReference>
<dbReference type="Proteomes" id="UP000002051">
    <property type="component" value="Unassembled WGS sequence"/>
</dbReference>
<protein>
    <recommendedName>
        <fullName evidence="2">NrS-1 polymerase-like helicase domain-containing protein</fullName>
    </recommendedName>
</protein>
<dbReference type="InterPro" id="IPR027417">
    <property type="entry name" value="P-loop_NTPase"/>
</dbReference>
<dbReference type="Pfam" id="PF19263">
    <property type="entry name" value="DUF5906"/>
    <property type="match status" value="1"/>
</dbReference>
<evidence type="ECO:0000259" key="2">
    <source>
        <dbReference type="Pfam" id="PF19263"/>
    </source>
</evidence>
<gene>
    <name evidence="3" type="ORF">MTR_1072s0010</name>
</gene>
<dbReference type="InterPro" id="IPR045455">
    <property type="entry name" value="NrS-1_pol-like_helicase"/>
</dbReference>
<reference evidence="4" key="3">
    <citation type="submission" date="2015-06" db="UniProtKB">
        <authorList>
            <consortium name="EnsemblPlants"/>
        </authorList>
    </citation>
    <scope>IDENTIFICATION</scope>
    <source>
        <strain evidence="4">cv. Jemalong A17</strain>
    </source>
</reference>
<feature type="region of interest" description="Disordered" evidence="1">
    <location>
        <begin position="1"/>
        <end position="42"/>
    </location>
</feature>
<dbReference type="STRING" id="3880.A0A072TDZ0"/>